<gene>
    <name evidence="1" type="ORF">BOTNAR_0013g00330</name>
</gene>
<protein>
    <submittedName>
        <fullName evidence="1">Uncharacterized protein</fullName>
    </submittedName>
</protein>
<sequence length="106" mass="12022">MLSSIWLDRVLFKIMRISESQGDMCTWLPILSDCRILKTGCSMKESATWGYFGERQKSVHASRAFDRNWNRCDIPGACKYLSGKIEAITIAGWCRSYDSQSSLLGS</sequence>
<evidence type="ECO:0000313" key="1">
    <source>
        <dbReference type="EMBL" id="TGO69261.1"/>
    </source>
</evidence>
<dbReference type="Proteomes" id="UP000297452">
    <property type="component" value="Unassembled WGS sequence"/>
</dbReference>
<organism evidence="1 2">
    <name type="scientific">Botryotinia narcissicola</name>
    <dbReference type="NCBI Taxonomy" id="278944"/>
    <lineage>
        <taxon>Eukaryota</taxon>
        <taxon>Fungi</taxon>
        <taxon>Dikarya</taxon>
        <taxon>Ascomycota</taxon>
        <taxon>Pezizomycotina</taxon>
        <taxon>Leotiomycetes</taxon>
        <taxon>Helotiales</taxon>
        <taxon>Sclerotiniaceae</taxon>
        <taxon>Botryotinia</taxon>
    </lineage>
</organism>
<name>A0A4Z1J6N5_9HELO</name>
<reference evidence="1 2" key="1">
    <citation type="submission" date="2017-12" db="EMBL/GenBank/DDBJ databases">
        <title>Comparative genomics of Botrytis spp.</title>
        <authorList>
            <person name="Valero-Jimenez C.A."/>
            <person name="Tapia P."/>
            <person name="Veloso J."/>
            <person name="Silva-Moreno E."/>
            <person name="Staats M."/>
            <person name="Valdes J.H."/>
            <person name="Van Kan J.A.L."/>
        </authorList>
    </citation>
    <scope>NUCLEOTIDE SEQUENCE [LARGE SCALE GENOMIC DNA]</scope>
    <source>
        <strain evidence="1 2">MUCL2120</strain>
    </source>
</reference>
<comment type="caution">
    <text evidence="1">The sequence shown here is derived from an EMBL/GenBank/DDBJ whole genome shotgun (WGS) entry which is preliminary data.</text>
</comment>
<dbReference type="AlphaFoldDB" id="A0A4Z1J6N5"/>
<dbReference type="EMBL" id="PQXJ01000013">
    <property type="protein sequence ID" value="TGO69261.1"/>
    <property type="molecule type" value="Genomic_DNA"/>
</dbReference>
<proteinExistence type="predicted"/>
<keyword evidence="2" id="KW-1185">Reference proteome</keyword>
<accession>A0A4Z1J6N5</accession>
<evidence type="ECO:0000313" key="2">
    <source>
        <dbReference type="Proteomes" id="UP000297452"/>
    </source>
</evidence>